<evidence type="ECO:0000256" key="1">
    <source>
        <dbReference type="ARBA" id="ARBA00010617"/>
    </source>
</evidence>
<dbReference type="InterPro" id="IPR001128">
    <property type="entry name" value="Cyt_P450"/>
</dbReference>
<reference evidence="5 6" key="1">
    <citation type="submission" date="2019-06" db="EMBL/GenBank/DDBJ databases">
        <title>Description of Kitasatospora acidophila sp. nov. isolated from pine grove soil, and reclassification of Streptomyces novaecaesareae to Kitasatospora novaeceasareae comb. nov.</title>
        <authorList>
            <person name="Kim M.J."/>
        </authorList>
    </citation>
    <scope>NUCLEOTIDE SEQUENCE [LARGE SCALE GENOMIC DNA]</scope>
    <source>
        <strain evidence="5 6">MMS16-CNU292</strain>
    </source>
</reference>
<dbReference type="EMBL" id="VIGB01000003">
    <property type="protein sequence ID" value="TQF02783.1"/>
    <property type="molecule type" value="Genomic_DNA"/>
</dbReference>
<dbReference type="GO" id="GO:0005506">
    <property type="term" value="F:iron ion binding"/>
    <property type="evidence" value="ECO:0007669"/>
    <property type="project" value="InterPro"/>
</dbReference>
<dbReference type="InterPro" id="IPR050121">
    <property type="entry name" value="Cytochrome_P450_monoxygenase"/>
</dbReference>
<dbReference type="InterPro" id="IPR002403">
    <property type="entry name" value="Cyt_P450_E_grp-IV"/>
</dbReference>
<dbReference type="PANTHER" id="PTHR24305:SF166">
    <property type="entry name" value="CYTOCHROME P450 12A4, MITOCHONDRIAL-RELATED"/>
    <property type="match status" value="1"/>
</dbReference>
<dbReference type="Gene3D" id="1.10.630.10">
    <property type="entry name" value="Cytochrome P450"/>
    <property type="match status" value="1"/>
</dbReference>
<feature type="binding site" description="axial binding residue" evidence="4">
    <location>
        <position position="306"/>
    </location>
    <ligand>
        <name>heme</name>
        <dbReference type="ChEBI" id="CHEBI:30413"/>
    </ligand>
    <ligandPart>
        <name>Fe</name>
        <dbReference type="ChEBI" id="CHEBI:18248"/>
    </ligandPart>
</feature>
<organism evidence="5 6">
    <name type="scientific">Kitasatospora acidiphila</name>
    <dbReference type="NCBI Taxonomy" id="2567942"/>
    <lineage>
        <taxon>Bacteria</taxon>
        <taxon>Bacillati</taxon>
        <taxon>Actinomycetota</taxon>
        <taxon>Actinomycetes</taxon>
        <taxon>Kitasatosporales</taxon>
        <taxon>Streptomycetaceae</taxon>
        <taxon>Kitasatospora</taxon>
    </lineage>
</organism>
<proteinExistence type="inferred from homology"/>
<evidence type="ECO:0000313" key="5">
    <source>
        <dbReference type="EMBL" id="TQF02783.1"/>
    </source>
</evidence>
<keyword evidence="2 4" id="KW-0479">Metal-binding</keyword>
<evidence type="ECO:0000313" key="6">
    <source>
        <dbReference type="Proteomes" id="UP000319103"/>
    </source>
</evidence>
<comment type="caution">
    <text evidence="5">The sequence shown here is derived from an EMBL/GenBank/DDBJ whole genome shotgun (WGS) entry which is preliminary data.</text>
</comment>
<dbReference type="Proteomes" id="UP000319103">
    <property type="component" value="Unassembled WGS sequence"/>
</dbReference>
<sequence length="355" mass="39063">MIPMEKTAPAVAHGHSVVYAPRIQELLAREDKVFRIDPRTVGISDSHLMAEIVAARPVVAAERSVYKPAAGAEIPHDSATRTIRALGQDVMAGIQAPPPPARGLSGAWPYAATSYLRRWLFSSDPLPVSLLSKRGITRSDTLSRLTDRAVTVWPGSDANGKGTALAEQIRDASRGQDRQQAIALYRRATATLCDGVAGLTSNALWLMGPAARDREADRADLTAILWETLRLLPPAWMLFRNTGEAYTELHPEIRPEDRVALFPLLMHRHPDYWSGPLEFQPERWIGVADPEGTPAFMPFGFEGARCWAKHLVVPLAERLLTVALDNRLVIRSPQQDAQVPLRSLLSVRFEAEAGA</sequence>
<evidence type="ECO:0000256" key="4">
    <source>
        <dbReference type="PIRSR" id="PIRSR602403-1"/>
    </source>
</evidence>
<gene>
    <name evidence="5" type="ORF">E6W39_11585</name>
</gene>
<dbReference type="GO" id="GO:0020037">
    <property type="term" value="F:heme binding"/>
    <property type="evidence" value="ECO:0007669"/>
    <property type="project" value="InterPro"/>
</dbReference>
<evidence type="ECO:0000256" key="2">
    <source>
        <dbReference type="ARBA" id="ARBA00022723"/>
    </source>
</evidence>
<dbReference type="AlphaFoldDB" id="A0A540W1B2"/>
<dbReference type="GO" id="GO:0016705">
    <property type="term" value="F:oxidoreductase activity, acting on paired donors, with incorporation or reduction of molecular oxygen"/>
    <property type="evidence" value="ECO:0007669"/>
    <property type="project" value="InterPro"/>
</dbReference>
<dbReference type="PRINTS" id="PR00465">
    <property type="entry name" value="EP450IV"/>
</dbReference>
<keyword evidence="6" id="KW-1185">Reference proteome</keyword>
<protein>
    <submittedName>
        <fullName evidence="5">Cytochrome P450</fullName>
    </submittedName>
</protein>
<dbReference type="PANTHER" id="PTHR24305">
    <property type="entry name" value="CYTOCHROME P450"/>
    <property type="match status" value="1"/>
</dbReference>
<evidence type="ECO:0000256" key="3">
    <source>
        <dbReference type="ARBA" id="ARBA00023004"/>
    </source>
</evidence>
<dbReference type="GO" id="GO:0004497">
    <property type="term" value="F:monooxygenase activity"/>
    <property type="evidence" value="ECO:0007669"/>
    <property type="project" value="InterPro"/>
</dbReference>
<keyword evidence="3 4" id="KW-0408">Iron</keyword>
<dbReference type="Pfam" id="PF00067">
    <property type="entry name" value="p450"/>
    <property type="match status" value="1"/>
</dbReference>
<name>A0A540W1B2_9ACTN</name>
<dbReference type="SUPFAM" id="SSF48264">
    <property type="entry name" value="Cytochrome P450"/>
    <property type="match status" value="1"/>
</dbReference>
<dbReference type="InterPro" id="IPR036396">
    <property type="entry name" value="Cyt_P450_sf"/>
</dbReference>
<dbReference type="OrthoDB" id="500678at2"/>
<accession>A0A540W1B2</accession>
<comment type="cofactor">
    <cofactor evidence="4">
        <name>heme</name>
        <dbReference type="ChEBI" id="CHEBI:30413"/>
    </cofactor>
</comment>
<comment type="similarity">
    <text evidence="1">Belongs to the cytochrome P450 family.</text>
</comment>
<keyword evidence="4" id="KW-0349">Heme</keyword>